<feature type="non-terminal residue" evidence="1">
    <location>
        <position position="57"/>
    </location>
</feature>
<reference evidence="1 2" key="1">
    <citation type="submission" date="2020-02" db="EMBL/GenBank/DDBJ databases">
        <authorList>
            <person name="Ferguson B K."/>
        </authorList>
    </citation>
    <scope>NUCLEOTIDE SEQUENCE [LARGE SCALE GENOMIC DNA]</scope>
</reference>
<accession>A0A6H5GIB8</accession>
<protein>
    <submittedName>
        <fullName evidence="1">Uncharacterized protein</fullName>
    </submittedName>
</protein>
<evidence type="ECO:0000313" key="1">
    <source>
        <dbReference type="EMBL" id="CAB0002475.1"/>
    </source>
</evidence>
<name>A0A6H5GIB8_9HEMI</name>
<gene>
    <name evidence="1" type="ORF">NTEN_LOCUS8262</name>
</gene>
<dbReference type="Proteomes" id="UP000479000">
    <property type="component" value="Unassembled WGS sequence"/>
</dbReference>
<sequence length="57" mass="6712">MEGGFHHWRVQKYWHCYQEISSKSNKPKLLKGLPSTFQVKGIKLLKMNLFVTIHGKL</sequence>
<proteinExistence type="predicted"/>
<keyword evidence="2" id="KW-1185">Reference proteome</keyword>
<organism evidence="1 2">
    <name type="scientific">Nesidiocoris tenuis</name>
    <dbReference type="NCBI Taxonomy" id="355587"/>
    <lineage>
        <taxon>Eukaryota</taxon>
        <taxon>Metazoa</taxon>
        <taxon>Ecdysozoa</taxon>
        <taxon>Arthropoda</taxon>
        <taxon>Hexapoda</taxon>
        <taxon>Insecta</taxon>
        <taxon>Pterygota</taxon>
        <taxon>Neoptera</taxon>
        <taxon>Paraneoptera</taxon>
        <taxon>Hemiptera</taxon>
        <taxon>Heteroptera</taxon>
        <taxon>Panheteroptera</taxon>
        <taxon>Cimicomorpha</taxon>
        <taxon>Miridae</taxon>
        <taxon>Dicyphina</taxon>
        <taxon>Nesidiocoris</taxon>
    </lineage>
</organism>
<dbReference type="EMBL" id="CADCXU010012387">
    <property type="protein sequence ID" value="CAB0002475.1"/>
    <property type="molecule type" value="Genomic_DNA"/>
</dbReference>
<dbReference type="AlphaFoldDB" id="A0A6H5GIB8"/>
<evidence type="ECO:0000313" key="2">
    <source>
        <dbReference type="Proteomes" id="UP000479000"/>
    </source>
</evidence>